<dbReference type="GO" id="GO:0006313">
    <property type="term" value="P:DNA transposition"/>
    <property type="evidence" value="ECO:0007669"/>
    <property type="project" value="InterPro"/>
</dbReference>
<comment type="caution">
    <text evidence="2">The sequence shown here is derived from an EMBL/GenBank/DDBJ whole genome shotgun (WGS) entry which is preliminary data.</text>
</comment>
<dbReference type="PANTHER" id="PTHR33360">
    <property type="entry name" value="TRANSPOSASE FOR INSERTION SEQUENCE ELEMENT IS200"/>
    <property type="match status" value="1"/>
</dbReference>
<evidence type="ECO:0000259" key="1">
    <source>
        <dbReference type="SMART" id="SM01321"/>
    </source>
</evidence>
<dbReference type="PANTHER" id="PTHR33360:SF2">
    <property type="entry name" value="TRANSPOSASE FOR INSERTION SEQUENCE ELEMENT IS200"/>
    <property type="match status" value="1"/>
</dbReference>
<name>A0A5C6FHC0_9BACT</name>
<dbReference type="InterPro" id="IPR002686">
    <property type="entry name" value="Transposase_17"/>
</dbReference>
<dbReference type="SMART" id="SM01321">
    <property type="entry name" value="Y1_Tnp"/>
    <property type="match status" value="1"/>
</dbReference>
<organism evidence="2 3">
    <name type="scientific">Rubripirellula tenax</name>
    <dbReference type="NCBI Taxonomy" id="2528015"/>
    <lineage>
        <taxon>Bacteria</taxon>
        <taxon>Pseudomonadati</taxon>
        <taxon>Planctomycetota</taxon>
        <taxon>Planctomycetia</taxon>
        <taxon>Pirellulales</taxon>
        <taxon>Pirellulaceae</taxon>
        <taxon>Rubripirellula</taxon>
    </lineage>
</organism>
<dbReference type="GO" id="GO:0003677">
    <property type="term" value="F:DNA binding"/>
    <property type="evidence" value="ECO:0007669"/>
    <property type="project" value="InterPro"/>
</dbReference>
<dbReference type="AlphaFoldDB" id="A0A5C6FHC0"/>
<sequence length="191" mass="22121">MLDTIRRCYAAKIREYFIFLGLSPQATFRCRYAAFCFRAISMANTFYQLRAHLVFSTQGRRQFITETIAPRLHAYLGGALRDEGVAPLCVGGYLDHVHLLIGFKPVHRLSDLVRTVKTNSSKWLNEQNASLHRFAWQRGYSIFSVSHSQVGVVRAYVANQVEHHARLTFEDELRLLLKRHGIEFDEEYLLD</sequence>
<gene>
    <name evidence="2" type="ORF">Poly51_18040</name>
</gene>
<protein>
    <submittedName>
        <fullName evidence="2">Transposase IS200 like protein</fullName>
    </submittedName>
</protein>
<evidence type="ECO:0000313" key="3">
    <source>
        <dbReference type="Proteomes" id="UP000318288"/>
    </source>
</evidence>
<dbReference type="EMBL" id="SJPW01000002">
    <property type="protein sequence ID" value="TWU59019.1"/>
    <property type="molecule type" value="Genomic_DNA"/>
</dbReference>
<evidence type="ECO:0000313" key="2">
    <source>
        <dbReference type="EMBL" id="TWU59019.1"/>
    </source>
</evidence>
<dbReference type="InterPro" id="IPR036515">
    <property type="entry name" value="Transposase_17_sf"/>
</dbReference>
<feature type="domain" description="Transposase IS200-like" evidence="1">
    <location>
        <begin position="46"/>
        <end position="160"/>
    </location>
</feature>
<proteinExistence type="predicted"/>
<dbReference type="Proteomes" id="UP000318288">
    <property type="component" value="Unassembled WGS sequence"/>
</dbReference>
<dbReference type="Gene3D" id="3.30.70.1290">
    <property type="entry name" value="Transposase IS200-like"/>
    <property type="match status" value="1"/>
</dbReference>
<dbReference type="GO" id="GO:0004803">
    <property type="term" value="F:transposase activity"/>
    <property type="evidence" value="ECO:0007669"/>
    <property type="project" value="InterPro"/>
</dbReference>
<accession>A0A5C6FHC0</accession>
<keyword evidence="3" id="KW-1185">Reference proteome</keyword>
<dbReference type="Pfam" id="PF01797">
    <property type="entry name" value="Y1_Tnp"/>
    <property type="match status" value="1"/>
</dbReference>
<dbReference type="NCBIfam" id="NF033573">
    <property type="entry name" value="transpos_IS200"/>
    <property type="match status" value="1"/>
</dbReference>
<reference evidence="2 3" key="1">
    <citation type="submission" date="2019-02" db="EMBL/GenBank/DDBJ databases">
        <title>Deep-cultivation of Planctomycetes and their phenomic and genomic characterization uncovers novel biology.</title>
        <authorList>
            <person name="Wiegand S."/>
            <person name="Jogler M."/>
            <person name="Boedeker C."/>
            <person name="Pinto D."/>
            <person name="Vollmers J."/>
            <person name="Rivas-Marin E."/>
            <person name="Kohn T."/>
            <person name="Peeters S.H."/>
            <person name="Heuer A."/>
            <person name="Rast P."/>
            <person name="Oberbeckmann S."/>
            <person name="Bunk B."/>
            <person name="Jeske O."/>
            <person name="Meyerdierks A."/>
            <person name="Storesund J.E."/>
            <person name="Kallscheuer N."/>
            <person name="Luecker S."/>
            <person name="Lage O.M."/>
            <person name="Pohl T."/>
            <person name="Merkel B.J."/>
            <person name="Hornburger P."/>
            <person name="Mueller R.-W."/>
            <person name="Bruemmer F."/>
            <person name="Labrenz M."/>
            <person name="Spormann A.M."/>
            <person name="Op Den Camp H."/>
            <person name="Overmann J."/>
            <person name="Amann R."/>
            <person name="Jetten M.S.M."/>
            <person name="Mascher T."/>
            <person name="Medema M.H."/>
            <person name="Devos D.P."/>
            <person name="Kaster A.-K."/>
            <person name="Ovreas L."/>
            <person name="Rohde M."/>
            <person name="Galperin M.Y."/>
            <person name="Jogler C."/>
        </authorList>
    </citation>
    <scope>NUCLEOTIDE SEQUENCE [LARGE SCALE GENOMIC DNA]</scope>
    <source>
        <strain evidence="2 3">Poly51</strain>
    </source>
</reference>
<dbReference type="OrthoDB" id="9798161at2"/>
<dbReference type="SUPFAM" id="SSF143422">
    <property type="entry name" value="Transposase IS200-like"/>
    <property type="match status" value="1"/>
</dbReference>